<organism evidence="1 2">
    <name type="scientific">Brachionus plicatilis</name>
    <name type="common">Marine rotifer</name>
    <name type="synonym">Brachionus muelleri</name>
    <dbReference type="NCBI Taxonomy" id="10195"/>
    <lineage>
        <taxon>Eukaryota</taxon>
        <taxon>Metazoa</taxon>
        <taxon>Spiralia</taxon>
        <taxon>Gnathifera</taxon>
        <taxon>Rotifera</taxon>
        <taxon>Eurotatoria</taxon>
        <taxon>Monogononta</taxon>
        <taxon>Pseudotrocha</taxon>
        <taxon>Ploima</taxon>
        <taxon>Brachionidae</taxon>
        <taxon>Brachionus</taxon>
    </lineage>
</organism>
<protein>
    <submittedName>
        <fullName evidence="1">Uncharacterized protein</fullName>
    </submittedName>
</protein>
<accession>A0A3M7SA94</accession>
<evidence type="ECO:0000313" key="2">
    <source>
        <dbReference type="Proteomes" id="UP000276133"/>
    </source>
</evidence>
<proteinExistence type="predicted"/>
<name>A0A3M7SA94_BRAPC</name>
<dbReference type="AlphaFoldDB" id="A0A3M7SA94"/>
<dbReference type="EMBL" id="REGN01001757">
    <property type="protein sequence ID" value="RNA32736.1"/>
    <property type="molecule type" value="Genomic_DNA"/>
</dbReference>
<evidence type="ECO:0000313" key="1">
    <source>
        <dbReference type="EMBL" id="RNA32736.1"/>
    </source>
</evidence>
<sequence length="128" mass="15888">MYKYILNKTIKKVFYLFLFITSSFSSWKKKKDRNKNIFYFFIQSLDRKEIYKDYKDIFLIQIETIFIKYNIHCVNKIAEKKQSFKFIELNKNLRFTQFSNKIRLKIRLKKAKINNFLTEIEFTVSNRY</sequence>
<comment type="caution">
    <text evidence="1">The sequence shown here is derived from an EMBL/GenBank/DDBJ whole genome shotgun (WGS) entry which is preliminary data.</text>
</comment>
<gene>
    <name evidence="1" type="ORF">BpHYR1_013869</name>
</gene>
<reference evidence="1 2" key="1">
    <citation type="journal article" date="2018" name="Sci. Rep.">
        <title>Genomic signatures of local adaptation to the degree of environmental predictability in rotifers.</title>
        <authorList>
            <person name="Franch-Gras L."/>
            <person name="Hahn C."/>
            <person name="Garcia-Roger E.M."/>
            <person name="Carmona M.J."/>
            <person name="Serra M."/>
            <person name="Gomez A."/>
        </authorList>
    </citation>
    <scope>NUCLEOTIDE SEQUENCE [LARGE SCALE GENOMIC DNA]</scope>
    <source>
        <strain evidence="1">HYR1</strain>
    </source>
</reference>
<keyword evidence="2" id="KW-1185">Reference proteome</keyword>
<dbReference type="Proteomes" id="UP000276133">
    <property type="component" value="Unassembled WGS sequence"/>
</dbReference>